<dbReference type="STRING" id="662755.CRES_1836"/>
<comment type="similarity">
    <text evidence="1">Belongs to the WXG100 family.</text>
</comment>
<dbReference type="Gene3D" id="1.10.287.1060">
    <property type="entry name" value="ESAT-6-like"/>
    <property type="match status" value="1"/>
</dbReference>
<dbReference type="eggNOG" id="COG4842">
    <property type="taxonomic scope" value="Bacteria"/>
</dbReference>
<keyword evidence="3" id="KW-1185">Reference proteome</keyword>
<protein>
    <recommendedName>
        <fullName evidence="1">ESAT-6-like protein</fullName>
    </recommendedName>
</protein>
<dbReference type="Proteomes" id="UP000000492">
    <property type="component" value="Chromosome"/>
</dbReference>
<evidence type="ECO:0000256" key="1">
    <source>
        <dbReference type="RuleBase" id="RU362001"/>
    </source>
</evidence>
<dbReference type="EMBL" id="CP002857">
    <property type="protein sequence ID" value="AEI10189.1"/>
    <property type="molecule type" value="Genomic_DNA"/>
</dbReference>
<gene>
    <name evidence="2" type="ordered locus">CRES_1836</name>
</gene>
<name>F8E1X6_CORRG</name>
<evidence type="ECO:0000313" key="3">
    <source>
        <dbReference type="Proteomes" id="UP000000492"/>
    </source>
</evidence>
<dbReference type="OrthoDB" id="4554345at2"/>
<dbReference type="KEGG" id="crd:CRES_1836"/>
<dbReference type="RefSeq" id="WP_013889176.1">
    <property type="nucleotide sequence ID" value="NC_015673.1"/>
</dbReference>
<dbReference type="InterPro" id="IPR010310">
    <property type="entry name" value="T7SS_ESAT-6-like"/>
</dbReference>
<dbReference type="AlphaFoldDB" id="F8E1X6"/>
<dbReference type="SUPFAM" id="SSF140453">
    <property type="entry name" value="EsxAB dimer-like"/>
    <property type="match status" value="1"/>
</dbReference>
<evidence type="ECO:0000313" key="2">
    <source>
        <dbReference type="EMBL" id="AEI10189.1"/>
    </source>
</evidence>
<reference evidence="2 3" key="1">
    <citation type="journal article" date="2012" name="BMC Genomics">
        <title>Complete genome sequence, lifestyle, and multi-drug resistance of the human pathogen Corynebacterium resistens DSM 45100 isolated from blood samples of a leukemia patient.</title>
        <authorList>
            <person name="Schroder J."/>
            <person name="Maus I."/>
            <person name="Meyer K."/>
            <person name="Wordemann S."/>
            <person name="Blom J."/>
            <person name="Jaenicke S."/>
            <person name="Schneider J."/>
            <person name="Trost E."/>
            <person name="Tauch A."/>
        </authorList>
    </citation>
    <scope>NUCLEOTIDE SEQUENCE [LARGE SCALE GENOMIC DNA]</scope>
    <source>
        <strain evidence="3">DSM 45100 / JCM 12819 / CCUG 50093 / GTC 2026 / SICGH 158</strain>
    </source>
</reference>
<accession>F8E1X6</accession>
<sequence length="94" mass="10406">MSFRTDVATMHKAASNVDGTNDEVQSELKRLRGVVQETSSSWKGDAQGAFQNLMLRWDTNARELSEALRSIADNIRRNAGSFSDTDGENADSLR</sequence>
<dbReference type="NCBIfam" id="TIGR03930">
    <property type="entry name" value="WXG100_ESAT6"/>
    <property type="match status" value="1"/>
</dbReference>
<proteinExistence type="inferred from homology"/>
<organism evidence="2 3">
    <name type="scientific">Corynebacterium resistens (strain DSM 45100 / JCM 12819 / GTC 2026 / SICGH 158)</name>
    <dbReference type="NCBI Taxonomy" id="662755"/>
    <lineage>
        <taxon>Bacteria</taxon>
        <taxon>Bacillati</taxon>
        <taxon>Actinomycetota</taxon>
        <taxon>Actinomycetes</taxon>
        <taxon>Mycobacteriales</taxon>
        <taxon>Corynebacteriaceae</taxon>
        <taxon>Corynebacterium</taxon>
    </lineage>
</organism>
<dbReference type="HOGENOM" id="CLU_151185_2_1_11"/>
<dbReference type="InterPro" id="IPR036689">
    <property type="entry name" value="ESAT-6-like_sf"/>
</dbReference>
<dbReference type="Pfam" id="PF06013">
    <property type="entry name" value="WXG100"/>
    <property type="match status" value="1"/>
</dbReference>